<keyword evidence="2" id="KW-1185">Reference proteome</keyword>
<proteinExistence type="predicted"/>
<dbReference type="AlphaFoldDB" id="A0A081C193"/>
<dbReference type="GO" id="GO:0009166">
    <property type="term" value="P:nucleotide catabolic process"/>
    <property type="evidence" value="ECO:0007669"/>
    <property type="project" value="InterPro"/>
</dbReference>
<reference evidence="1 2" key="1">
    <citation type="journal article" date="2015" name="PeerJ">
        <title>First genomic representation of candidate bacterial phylum KSB3 points to enhanced environmental sensing as a trigger of wastewater bulking.</title>
        <authorList>
            <person name="Sekiguchi Y."/>
            <person name="Ohashi A."/>
            <person name="Parks D.H."/>
            <person name="Yamauchi T."/>
            <person name="Tyson G.W."/>
            <person name="Hugenholtz P."/>
        </authorList>
    </citation>
    <scope>NUCLEOTIDE SEQUENCE [LARGE SCALE GENOMIC DNA]</scope>
</reference>
<organism evidence="1 2">
    <name type="scientific">Vecturithrix granuli</name>
    <dbReference type="NCBI Taxonomy" id="1499967"/>
    <lineage>
        <taxon>Bacteria</taxon>
        <taxon>Candidatus Moduliflexota</taxon>
        <taxon>Candidatus Vecturitrichia</taxon>
        <taxon>Candidatus Vecturitrichales</taxon>
        <taxon>Candidatus Vecturitrichaceae</taxon>
        <taxon>Candidatus Vecturithrix</taxon>
    </lineage>
</organism>
<dbReference type="EMBL" id="DF820467">
    <property type="protein sequence ID" value="GAK58348.1"/>
    <property type="molecule type" value="Genomic_DNA"/>
</dbReference>
<dbReference type="Gene3D" id="3.90.780.10">
    <property type="entry name" value="5'-Nucleotidase, C-terminal domain"/>
    <property type="match status" value="1"/>
</dbReference>
<dbReference type="GO" id="GO:0016787">
    <property type="term" value="F:hydrolase activity"/>
    <property type="evidence" value="ECO:0007669"/>
    <property type="project" value="InterPro"/>
</dbReference>
<evidence type="ECO:0000313" key="2">
    <source>
        <dbReference type="Proteomes" id="UP000030661"/>
    </source>
</evidence>
<dbReference type="InterPro" id="IPR036907">
    <property type="entry name" value="5'-Nucleotdase_C_sf"/>
</dbReference>
<protein>
    <submittedName>
        <fullName evidence="1">5'-Nucleotidase domain protein</fullName>
    </submittedName>
</protein>
<dbReference type="STRING" id="1499967.U27_05322"/>
<dbReference type="HOGENOM" id="CLU_2104182_0_0_0"/>
<accession>A0A081C193</accession>
<dbReference type="Proteomes" id="UP000030661">
    <property type="component" value="Unassembled WGS sequence"/>
</dbReference>
<dbReference type="SUPFAM" id="SSF55816">
    <property type="entry name" value="5'-nucleotidase (syn. UDP-sugar hydrolase), C-terminal domain"/>
    <property type="match status" value="1"/>
</dbReference>
<name>A0A081C193_VECG1</name>
<gene>
    <name evidence="1" type="ORF">U27_05322</name>
</gene>
<dbReference type="eggNOG" id="COG0737">
    <property type="taxonomic scope" value="Bacteria"/>
</dbReference>
<sequence>MYLEQGYVEDPAVLDFIQPYLDQPERSGMVHTSGLTWTVKKGIPEQVMVGNAPIELERVYKVVTTSYIAAGRPHYVAFENIPQYDTGFTDASMLREYIYETRHSRAQSRRTVEDY</sequence>
<evidence type="ECO:0000313" key="1">
    <source>
        <dbReference type="EMBL" id="GAK58348.1"/>
    </source>
</evidence>